<gene>
    <name evidence="2" type="ORF">WKV53_22710</name>
</gene>
<keyword evidence="3" id="KW-1185">Reference proteome</keyword>
<dbReference type="EMBL" id="JBBUKT010000011">
    <property type="protein sequence ID" value="MEK7953344.1"/>
    <property type="molecule type" value="Genomic_DNA"/>
</dbReference>
<reference evidence="2 3" key="1">
    <citation type="submission" date="2024-04" db="EMBL/GenBank/DDBJ databases">
        <title>Luteolibacter sp. isolated from soil.</title>
        <authorList>
            <person name="An J."/>
        </authorList>
    </citation>
    <scope>NUCLEOTIDE SEQUENCE [LARGE SCALE GENOMIC DNA]</scope>
    <source>
        <strain evidence="2 3">Y139</strain>
    </source>
</reference>
<evidence type="ECO:0000313" key="2">
    <source>
        <dbReference type="EMBL" id="MEK7953344.1"/>
    </source>
</evidence>
<feature type="chain" id="PRO_5045531056" description="PEP-CTERM protein-sorting domain-containing protein" evidence="1">
    <location>
        <begin position="21"/>
        <end position="284"/>
    </location>
</feature>
<proteinExistence type="predicted"/>
<comment type="caution">
    <text evidence="2">The sequence shown here is derived from an EMBL/GenBank/DDBJ whole genome shotgun (WGS) entry which is preliminary data.</text>
</comment>
<sequence length="284" mass="29672">MLFRTLFGACVLASLAPANGQLLEYSFQAVVDSIDSTDPGFTANRLGLVAGDTITGRIIIDRSSIDQVPGDSSFATYRNYATGGSSIYDPNSLTYQQPPLLFQTSVSLDLPLGQGSFGTVTSSGSGGNLVYDPYSDVTAPRVNVANGTSYTSESGAFGTVSGDALNFYQVVSEVSPGGLSSLKSRQTVDFLFQDADGLAFQSDALPGSLALSDFDSAKIFYKLVVPAQSIQTPVSNLTYGTLSFNAHLVSLNVVPEPSAVGLGAVAVSLLVLFRRRTGLPGTTD</sequence>
<organism evidence="2 3">
    <name type="scientific">Luteolibacter soli</name>
    <dbReference type="NCBI Taxonomy" id="3135280"/>
    <lineage>
        <taxon>Bacteria</taxon>
        <taxon>Pseudomonadati</taxon>
        <taxon>Verrucomicrobiota</taxon>
        <taxon>Verrucomicrobiia</taxon>
        <taxon>Verrucomicrobiales</taxon>
        <taxon>Verrucomicrobiaceae</taxon>
        <taxon>Luteolibacter</taxon>
    </lineage>
</organism>
<protein>
    <recommendedName>
        <fullName evidence="4">PEP-CTERM protein-sorting domain-containing protein</fullName>
    </recommendedName>
</protein>
<dbReference type="Proteomes" id="UP001371305">
    <property type="component" value="Unassembled WGS sequence"/>
</dbReference>
<keyword evidence="1" id="KW-0732">Signal</keyword>
<evidence type="ECO:0000313" key="3">
    <source>
        <dbReference type="Proteomes" id="UP001371305"/>
    </source>
</evidence>
<feature type="signal peptide" evidence="1">
    <location>
        <begin position="1"/>
        <end position="20"/>
    </location>
</feature>
<name>A0ABU9B2B4_9BACT</name>
<accession>A0ABU9B2B4</accession>
<evidence type="ECO:0008006" key="4">
    <source>
        <dbReference type="Google" id="ProtNLM"/>
    </source>
</evidence>
<evidence type="ECO:0000256" key="1">
    <source>
        <dbReference type="SAM" id="SignalP"/>
    </source>
</evidence>